<keyword evidence="2" id="KW-1185">Reference proteome</keyword>
<dbReference type="RefSeq" id="WP_169464140.1">
    <property type="nucleotide sequence ID" value="NZ_JABBGG010000002.1"/>
</dbReference>
<protein>
    <submittedName>
        <fullName evidence="1">Uncharacterized protein</fullName>
    </submittedName>
</protein>
<sequence>MQHDGGDPVTHARTAEKPLERMAVKIAPATFDSYLGRYELAPGFLLEVKRDGESKMPGKRM</sequence>
<proteinExistence type="predicted"/>
<reference evidence="1 2" key="1">
    <citation type="submission" date="2020-04" db="EMBL/GenBank/DDBJ databases">
        <title>Massilia sp. RP-1-19 isolated from soil.</title>
        <authorList>
            <person name="Dahal R.H."/>
        </authorList>
    </citation>
    <scope>NUCLEOTIDE SEQUENCE [LARGE SCALE GENOMIC DNA]</scope>
    <source>
        <strain evidence="1 2">RP-1-19</strain>
    </source>
</reference>
<dbReference type="EMBL" id="JABBGG010000002">
    <property type="protein sequence ID" value="NML60443.1"/>
    <property type="molecule type" value="Genomic_DNA"/>
</dbReference>
<comment type="caution">
    <text evidence="1">The sequence shown here is derived from an EMBL/GenBank/DDBJ whole genome shotgun (WGS) entry which is preliminary data.</text>
</comment>
<dbReference type="AlphaFoldDB" id="A0A848HME6"/>
<accession>A0A848HME6</accession>
<evidence type="ECO:0000313" key="2">
    <source>
        <dbReference type="Proteomes" id="UP000583752"/>
    </source>
</evidence>
<gene>
    <name evidence="1" type="ORF">HHL21_04935</name>
</gene>
<name>A0A848HME6_9BURK</name>
<dbReference type="Proteomes" id="UP000583752">
    <property type="component" value="Unassembled WGS sequence"/>
</dbReference>
<evidence type="ECO:0000313" key="1">
    <source>
        <dbReference type="EMBL" id="NML60443.1"/>
    </source>
</evidence>
<organism evidence="1 2">
    <name type="scientific">Massilia polaris</name>
    <dbReference type="NCBI Taxonomy" id="2728846"/>
    <lineage>
        <taxon>Bacteria</taxon>
        <taxon>Pseudomonadati</taxon>
        <taxon>Pseudomonadota</taxon>
        <taxon>Betaproteobacteria</taxon>
        <taxon>Burkholderiales</taxon>
        <taxon>Oxalobacteraceae</taxon>
        <taxon>Telluria group</taxon>
        <taxon>Massilia</taxon>
    </lineage>
</organism>